<dbReference type="Pfam" id="PF07484">
    <property type="entry name" value="Collar"/>
    <property type="match status" value="1"/>
</dbReference>
<evidence type="ECO:0000259" key="1">
    <source>
        <dbReference type="Pfam" id="PF07484"/>
    </source>
</evidence>
<organism evidence="2">
    <name type="scientific">Salmonella enterica</name>
    <name type="common">Salmonella choleraesuis</name>
    <dbReference type="NCBI Taxonomy" id="28901"/>
    <lineage>
        <taxon>Bacteria</taxon>
        <taxon>Pseudomonadati</taxon>
        <taxon>Pseudomonadota</taxon>
        <taxon>Gammaproteobacteria</taxon>
        <taxon>Enterobacterales</taxon>
        <taxon>Enterobacteriaceae</taxon>
        <taxon>Salmonella</taxon>
    </lineage>
</organism>
<name>A0A751ARC9_SALER</name>
<feature type="domain" description="Phage tail collar" evidence="1">
    <location>
        <begin position="4"/>
        <end position="51"/>
    </location>
</feature>
<dbReference type="PANTHER" id="PTHR35191">
    <property type="entry name" value="PROPHAGE SIDE TAIL FIBER PROTEIN HOMOLOG STFQ-RELATED"/>
    <property type="match status" value="1"/>
</dbReference>
<dbReference type="Gene3D" id="3.90.1340.10">
    <property type="entry name" value="Phage tail collar domain"/>
    <property type="match status" value="1"/>
</dbReference>
<dbReference type="SUPFAM" id="SSF88874">
    <property type="entry name" value="Receptor-binding domain of short tail fibre protein gp12"/>
    <property type="match status" value="1"/>
</dbReference>
<reference evidence="2" key="1">
    <citation type="journal article" date="2018" name="Genome Biol.">
        <title>SKESA: strategic k-mer extension for scrupulous assemblies.</title>
        <authorList>
            <person name="Souvorov A."/>
            <person name="Agarwala R."/>
            <person name="Lipman D.J."/>
        </authorList>
    </citation>
    <scope>NUCLEOTIDE SEQUENCE</scope>
    <source>
        <strain evidence="2">MA.1090601746</strain>
    </source>
</reference>
<dbReference type="InterPro" id="IPR037053">
    <property type="entry name" value="Phage_tail_collar_dom_sf"/>
</dbReference>
<sequence length="147" mass="15635">MPVGVPVPWPSPTPPTGWLKCNGAAFSAEGYPELAKAYPTNKLPDLRGEFIRGWDDGRGVDAGRQLLSSQGDAIRNIEGFADGGIGMSFDAIRGAFYDAGTRSATMANNTTAIGKTDDLGFDASRVVPTANENRPRNIAFNYIVRAA</sequence>
<dbReference type="InterPro" id="IPR051934">
    <property type="entry name" value="Phage_Tail_Fiber_Structural"/>
</dbReference>
<dbReference type="PANTHER" id="PTHR35191:SF1">
    <property type="entry name" value="PROPHAGE SIDE TAIL FIBER PROTEIN HOMOLOG STFQ-RELATED"/>
    <property type="match status" value="1"/>
</dbReference>
<proteinExistence type="predicted"/>
<dbReference type="EMBL" id="DAAVWR010000037">
    <property type="protein sequence ID" value="HAF6698169.1"/>
    <property type="molecule type" value="Genomic_DNA"/>
</dbReference>
<dbReference type="AlphaFoldDB" id="A0A751ARC9"/>
<comment type="caution">
    <text evidence="2">The sequence shown here is derived from an EMBL/GenBank/DDBJ whole genome shotgun (WGS) entry which is preliminary data.</text>
</comment>
<gene>
    <name evidence="2" type="ORF">G8A12_004845</name>
</gene>
<evidence type="ECO:0000313" key="2">
    <source>
        <dbReference type="EMBL" id="HAF6698169.1"/>
    </source>
</evidence>
<accession>A0A751ARC9</accession>
<reference evidence="2" key="2">
    <citation type="submission" date="2020-02" db="EMBL/GenBank/DDBJ databases">
        <authorList>
            <consortium name="NCBI Pathogen Detection Project"/>
        </authorList>
    </citation>
    <scope>NUCLEOTIDE SEQUENCE</scope>
    <source>
        <strain evidence="2">MA.1090601746</strain>
    </source>
</reference>
<dbReference type="InterPro" id="IPR011083">
    <property type="entry name" value="Phage_tail_collar_dom"/>
</dbReference>
<protein>
    <submittedName>
        <fullName evidence="2">Phage tail protein</fullName>
    </submittedName>
</protein>